<evidence type="ECO:0000256" key="7">
    <source>
        <dbReference type="RuleBase" id="RU364083"/>
    </source>
</evidence>
<dbReference type="Pfam" id="PF08402">
    <property type="entry name" value="TOBE_2"/>
    <property type="match status" value="1"/>
</dbReference>
<dbReference type="FunFam" id="3.40.50.300:FF:000133">
    <property type="entry name" value="Spermidine/putrescine import ATP-binding protein PotA"/>
    <property type="match status" value="1"/>
</dbReference>
<evidence type="ECO:0000259" key="8">
    <source>
        <dbReference type="PROSITE" id="PS50893"/>
    </source>
</evidence>
<keyword evidence="6 7" id="KW-0472">Membrane</keyword>
<dbReference type="Proteomes" id="UP000030826">
    <property type="component" value="Unassembled WGS sequence"/>
</dbReference>
<evidence type="ECO:0000256" key="6">
    <source>
        <dbReference type="ARBA" id="ARBA00023136"/>
    </source>
</evidence>
<dbReference type="SUPFAM" id="SSF50331">
    <property type="entry name" value="MOP-like"/>
    <property type="match status" value="1"/>
</dbReference>
<evidence type="ECO:0000256" key="2">
    <source>
        <dbReference type="ARBA" id="ARBA00022475"/>
    </source>
</evidence>
<sequence>MNERAFIHLHDVSKSYGPMRVVEGLNLEVAKGEFLSLLGPSGSGKTTILMMLAGFERASAGTIWLDGQKLNDLPPHKRGMGVVFQNYALFPHMTVAENVAFPLDMRGVGKAESRKAVAAALDRVRLGHLADRKPSQLSGGQQQRVALTRALVFEPKVILMDEPLGALDKQLREEMQLEIRALHRRLGLTIVFVTHDQSEALTMSDRIAIFDKGRIAQIGSPDAVYDRPENRFVAQFIGETNLIECTLAGRQGAFVAVDLPGGHRIMATAPQDGAASGAATLSIRPERLALDRTPPLANSFAVTVDDAVYQGDHIRLHLNAGELAFVARLERSARTFSPGERVNMSFDPADCSVFPA</sequence>
<dbReference type="PROSITE" id="PS50893">
    <property type="entry name" value="ABC_TRANSPORTER_2"/>
    <property type="match status" value="1"/>
</dbReference>
<dbReference type="GO" id="GO:0015417">
    <property type="term" value="F:ABC-type polyamine transporter activity"/>
    <property type="evidence" value="ECO:0007669"/>
    <property type="project" value="UniProtKB-EC"/>
</dbReference>
<dbReference type="Gene3D" id="2.40.50.100">
    <property type="match status" value="1"/>
</dbReference>
<comment type="subunit">
    <text evidence="7">The complex is composed of two ATP-binding proteins (PotA), two transmembrane proteins (PotB and PotC) and a solute-binding protein (PotD).</text>
</comment>
<organism evidence="9 10">
    <name type="scientific">Aureimonas altamirensis</name>
    <dbReference type="NCBI Taxonomy" id="370622"/>
    <lineage>
        <taxon>Bacteria</taxon>
        <taxon>Pseudomonadati</taxon>
        <taxon>Pseudomonadota</taxon>
        <taxon>Alphaproteobacteria</taxon>
        <taxon>Hyphomicrobiales</taxon>
        <taxon>Aurantimonadaceae</taxon>
        <taxon>Aureimonas</taxon>
    </lineage>
</organism>
<dbReference type="EMBL" id="JRFJ01000002">
    <property type="protein sequence ID" value="KHJ54654.1"/>
    <property type="molecule type" value="Genomic_DNA"/>
</dbReference>
<dbReference type="InterPro" id="IPR003593">
    <property type="entry name" value="AAA+_ATPase"/>
</dbReference>
<dbReference type="GO" id="GO:0005524">
    <property type="term" value="F:ATP binding"/>
    <property type="evidence" value="ECO:0007669"/>
    <property type="project" value="UniProtKB-KW"/>
</dbReference>
<keyword evidence="5 7" id="KW-1278">Translocase</keyword>
<dbReference type="AlphaFoldDB" id="A0A0B1Q2P1"/>
<dbReference type="InterPro" id="IPR003439">
    <property type="entry name" value="ABC_transporter-like_ATP-bd"/>
</dbReference>
<dbReference type="InterPro" id="IPR008995">
    <property type="entry name" value="Mo/tungstate-bd_C_term_dom"/>
</dbReference>
<protein>
    <recommendedName>
        <fullName evidence="7">Spermidine/putrescine import ATP-binding protein PotA</fullName>
        <ecNumber evidence="7">7.6.2.11</ecNumber>
    </recommendedName>
</protein>
<accession>A0A0B1Q2P1</accession>
<comment type="function">
    <text evidence="7">Part of the ABC transporter complex PotABCD involved in spermidine/putrescine import. Responsible for energy coupling to the transport system.</text>
</comment>
<keyword evidence="3 7" id="KW-0547">Nucleotide-binding</keyword>
<evidence type="ECO:0000256" key="5">
    <source>
        <dbReference type="ARBA" id="ARBA00022967"/>
    </source>
</evidence>
<comment type="caution">
    <text evidence="9">The sequence shown here is derived from an EMBL/GenBank/DDBJ whole genome shotgun (WGS) entry which is preliminary data.</text>
</comment>
<name>A0A0B1Q2P1_9HYPH</name>
<evidence type="ECO:0000256" key="4">
    <source>
        <dbReference type="ARBA" id="ARBA00022840"/>
    </source>
</evidence>
<dbReference type="SUPFAM" id="SSF52540">
    <property type="entry name" value="P-loop containing nucleoside triphosphate hydrolases"/>
    <property type="match status" value="1"/>
</dbReference>
<gene>
    <name evidence="7" type="primary">potA</name>
    <name evidence="9" type="ORF">LA66_08660</name>
</gene>
<dbReference type="InterPro" id="IPR027417">
    <property type="entry name" value="P-loop_NTPase"/>
</dbReference>
<dbReference type="InterPro" id="IPR013611">
    <property type="entry name" value="Transp-assoc_OB_typ2"/>
</dbReference>
<dbReference type="NCBIfam" id="TIGR01187">
    <property type="entry name" value="potA"/>
    <property type="match status" value="1"/>
</dbReference>
<dbReference type="Pfam" id="PF00005">
    <property type="entry name" value="ABC_tran"/>
    <property type="match status" value="1"/>
</dbReference>
<evidence type="ECO:0000313" key="9">
    <source>
        <dbReference type="EMBL" id="KHJ54654.1"/>
    </source>
</evidence>
<proteinExistence type="inferred from homology"/>
<dbReference type="PANTHER" id="PTHR42781">
    <property type="entry name" value="SPERMIDINE/PUTRESCINE IMPORT ATP-BINDING PROTEIN POTA"/>
    <property type="match status" value="1"/>
</dbReference>
<dbReference type="InterPro" id="IPR012340">
    <property type="entry name" value="NA-bd_OB-fold"/>
</dbReference>
<comment type="catalytic activity">
    <reaction evidence="7">
        <text>ATP + H2O + polyamine-[polyamine-binding protein]Side 1 = ADP + phosphate + polyamineSide 2 + [polyamine-binding protein]Side 1.</text>
        <dbReference type="EC" id="7.6.2.11"/>
    </reaction>
</comment>
<dbReference type="STRING" id="370622.LA66_08660"/>
<dbReference type="PANTHER" id="PTHR42781:SF6">
    <property type="entry name" value="SPERMIDINE_PUTRESCINE IMPORT ATP-BINDING PROTEIN POTA"/>
    <property type="match status" value="1"/>
</dbReference>
<dbReference type="EC" id="7.6.2.11" evidence="7"/>
<dbReference type="GO" id="GO:0015847">
    <property type="term" value="P:putrescine transport"/>
    <property type="evidence" value="ECO:0007669"/>
    <property type="project" value="UniProtKB-ARBA"/>
</dbReference>
<dbReference type="GO" id="GO:0043190">
    <property type="term" value="C:ATP-binding cassette (ABC) transporter complex"/>
    <property type="evidence" value="ECO:0007669"/>
    <property type="project" value="InterPro"/>
</dbReference>
<evidence type="ECO:0000256" key="1">
    <source>
        <dbReference type="ARBA" id="ARBA00022448"/>
    </source>
</evidence>
<dbReference type="InterPro" id="IPR050093">
    <property type="entry name" value="ABC_SmlMolc_Importer"/>
</dbReference>
<comment type="similarity">
    <text evidence="7">Belongs to the ABC transporter superfamily. Spermidine/putrescine importer (TC 3.A.1.11.1) family.</text>
</comment>
<dbReference type="OrthoDB" id="9802264at2"/>
<dbReference type="GO" id="GO:0016887">
    <property type="term" value="F:ATP hydrolysis activity"/>
    <property type="evidence" value="ECO:0007669"/>
    <property type="project" value="InterPro"/>
</dbReference>
<keyword evidence="2 7" id="KW-1003">Cell membrane</keyword>
<keyword evidence="4 7" id="KW-0067">ATP-binding</keyword>
<evidence type="ECO:0000313" key="10">
    <source>
        <dbReference type="Proteomes" id="UP000030826"/>
    </source>
</evidence>
<evidence type="ECO:0000256" key="3">
    <source>
        <dbReference type="ARBA" id="ARBA00022741"/>
    </source>
</evidence>
<feature type="domain" description="ABC transporter" evidence="8">
    <location>
        <begin position="7"/>
        <end position="237"/>
    </location>
</feature>
<reference evidence="9 10" key="1">
    <citation type="submission" date="2014-09" db="EMBL/GenBank/DDBJ databases">
        <title>Isolation and characterization of Aurantimonas altamirensis ON-56566 from clinical sample following a dog bite.</title>
        <authorList>
            <person name="Eshaghi A."/>
            <person name="Li A."/>
            <person name="Shahinas D."/>
            <person name="Bahn P."/>
            <person name="Kus J.V."/>
            <person name="Patel S.N."/>
        </authorList>
    </citation>
    <scope>NUCLEOTIDE SEQUENCE [LARGE SCALE GENOMIC DNA]</scope>
    <source>
        <strain evidence="9 10">ON-56566</strain>
    </source>
</reference>
<dbReference type="SMART" id="SM00382">
    <property type="entry name" value="AAA"/>
    <property type="match status" value="1"/>
</dbReference>
<dbReference type="Gene3D" id="3.40.50.300">
    <property type="entry name" value="P-loop containing nucleotide triphosphate hydrolases"/>
    <property type="match status" value="1"/>
</dbReference>
<dbReference type="RefSeq" id="WP_039191445.1">
    <property type="nucleotide sequence ID" value="NZ_JRFJ01000002.1"/>
</dbReference>
<dbReference type="Gene3D" id="2.40.50.140">
    <property type="entry name" value="Nucleic acid-binding proteins"/>
    <property type="match status" value="1"/>
</dbReference>
<keyword evidence="1 7" id="KW-0813">Transport</keyword>
<dbReference type="InterPro" id="IPR005893">
    <property type="entry name" value="PotA-like"/>
</dbReference>